<dbReference type="AlphaFoldDB" id="G3B8B1"/>
<feature type="non-terminal residue" evidence="1">
    <location>
        <position position="488"/>
    </location>
</feature>
<dbReference type="PANTHER" id="PTHR34365">
    <property type="entry name" value="ENOLASE (DUF1399)"/>
    <property type="match status" value="1"/>
</dbReference>
<evidence type="ECO:0000313" key="1">
    <source>
        <dbReference type="EMBL" id="EGV61731.1"/>
    </source>
</evidence>
<keyword evidence="2" id="KW-1185">Reference proteome</keyword>
<accession>G3B8B1</accession>
<dbReference type="HOGENOM" id="CLU_010103_2_1_1"/>
<dbReference type="InterPro" id="IPR009836">
    <property type="entry name" value="GRDP-like"/>
</dbReference>
<dbReference type="STRING" id="590646.G3B8B1"/>
<dbReference type="EMBL" id="GL996527">
    <property type="protein sequence ID" value="EGV61731.1"/>
    <property type="molecule type" value="Genomic_DNA"/>
</dbReference>
<dbReference type="eggNOG" id="ENOG502RYJ5">
    <property type="taxonomic scope" value="Eukaryota"/>
</dbReference>
<gene>
    <name evidence="1" type="ORF">CANTEDRAFT_115187</name>
</gene>
<evidence type="ECO:0000313" key="2">
    <source>
        <dbReference type="Proteomes" id="UP000000707"/>
    </source>
</evidence>
<organism evidence="2">
    <name type="scientific">Candida tenuis (strain ATCC 10573 / BCRC 21748 / CBS 615 / JCM 9827 / NBRC 10315 / NRRL Y-1498 / VKM Y-70)</name>
    <name type="common">Yeast</name>
    <name type="synonym">Yamadazyma tenuis</name>
    <dbReference type="NCBI Taxonomy" id="590646"/>
    <lineage>
        <taxon>Eukaryota</taxon>
        <taxon>Fungi</taxon>
        <taxon>Dikarya</taxon>
        <taxon>Ascomycota</taxon>
        <taxon>Saccharomycotina</taxon>
        <taxon>Pichiomycetes</taxon>
        <taxon>Debaryomycetaceae</taxon>
        <taxon>Yamadazyma</taxon>
    </lineage>
</organism>
<dbReference type="Proteomes" id="UP000000707">
    <property type="component" value="Unassembled WGS sequence"/>
</dbReference>
<proteinExistence type="predicted"/>
<dbReference type="PANTHER" id="PTHR34365:SF7">
    <property type="entry name" value="GLYCINE-RICH DOMAIN-CONTAINING PROTEIN 1"/>
    <property type="match status" value="1"/>
</dbReference>
<reference evidence="1 2" key="1">
    <citation type="journal article" date="2011" name="Proc. Natl. Acad. Sci. U.S.A.">
        <title>Comparative genomics of xylose-fermenting fungi for enhanced biofuel production.</title>
        <authorList>
            <person name="Wohlbach D.J."/>
            <person name="Kuo A."/>
            <person name="Sato T.K."/>
            <person name="Potts K.M."/>
            <person name="Salamov A.A."/>
            <person name="LaButti K.M."/>
            <person name="Sun H."/>
            <person name="Clum A."/>
            <person name="Pangilinan J.L."/>
            <person name="Lindquist E.A."/>
            <person name="Lucas S."/>
            <person name="Lapidus A."/>
            <person name="Jin M."/>
            <person name="Gunawan C."/>
            <person name="Balan V."/>
            <person name="Dale B.E."/>
            <person name="Jeffries T.W."/>
            <person name="Zinkel R."/>
            <person name="Barry K.W."/>
            <person name="Grigoriev I.V."/>
            <person name="Gasch A.P."/>
        </authorList>
    </citation>
    <scope>NUCLEOTIDE SEQUENCE [LARGE SCALE GENOMIC DNA]</scope>
    <source>
        <strain evidence="2">ATCC 10573 / BCRC 21748 / CBS 615 / JCM 9827 / NBRC 10315 / NRRL Y-1498 / VKM Y-70</strain>
    </source>
</reference>
<name>G3B8B1_CANTC</name>
<dbReference type="OrthoDB" id="2684236at2759"/>
<dbReference type="Pfam" id="PF07173">
    <property type="entry name" value="GRDP-like"/>
    <property type="match status" value="2"/>
</dbReference>
<protein>
    <submittedName>
        <fullName evidence="1">Uncharacterized protein</fullName>
    </submittedName>
</protein>
<sequence>MYKFTSILEKDEKFSKQANKGVPTMNEVVAHLKILFAFKELRAQITTGVSDSAHAEKLWQCYVTVAVRRFNVFINALIDQKHPLKNFELLPPLDVLLVWHSFLLNPRSYYANFTTNLFPEFLSVPFPLHHVQKSIDDTKFVFAPTTDESDKFCVFMESYLVKIGSQERFTYDSYQPFDPSTMSFTITCPVCNSELGTVPLSTDNHTGFADAEFAFKAKRCECSQEMVVDHMELRFRKFTNDVKNTMTLTPVFKYCSPSLTKRELSMSQMDMKVKRLQPLLKQKEKFKSIHQVCPSTLRMELLVLREYMEVNPVYMTIPTSTPFAIHEDLVACVIRQQTFIEKMIKLDWIHSQYIDITVMEAIKRYKQFFSIMKSTQNPLVPTLDIDLVWHTHQLNQEQYIGYSTSIAGYFVDHDDKIEENRLNYSYEKTCEKFKRMFKIDYSICLCNYCTYNRNVHRKRFSTKPKKPVVTSGDEALSHISSHNAVFVP</sequence>